<dbReference type="Proteomes" id="UP000293638">
    <property type="component" value="Unassembled WGS sequence"/>
</dbReference>
<comment type="caution">
    <text evidence="1">The sequence shown here is derived from an EMBL/GenBank/DDBJ whole genome shotgun (WGS) entry which is preliminary data.</text>
</comment>
<organism evidence="1 2">
    <name type="scientific">Motilibacter rhizosphaerae</name>
    <dbReference type="NCBI Taxonomy" id="598652"/>
    <lineage>
        <taxon>Bacteria</taxon>
        <taxon>Bacillati</taxon>
        <taxon>Actinomycetota</taxon>
        <taxon>Actinomycetes</taxon>
        <taxon>Motilibacterales</taxon>
        <taxon>Motilibacteraceae</taxon>
        <taxon>Motilibacter</taxon>
    </lineage>
</organism>
<protein>
    <submittedName>
        <fullName evidence="1">Uncharacterized protein</fullName>
    </submittedName>
</protein>
<evidence type="ECO:0000313" key="1">
    <source>
        <dbReference type="EMBL" id="RZS79984.1"/>
    </source>
</evidence>
<dbReference type="OrthoDB" id="3827313at2"/>
<dbReference type="RefSeq" id="WP_130494204.1">
    <property type="nucleotide sequence ID" value="NZ_SGXD01000005.1"/>
</dbReference>
<accession>A0A4V2F2T2</accession>
<gene>
    <name evidence="1" type="ORF">EV189_3463</name>
</gene>
<evidence type="ECO:0000313" key="2">
    <source>
        <dbReference type="Proteomes" id="UP000293638"/>
    </source>
</evidence>
<sequence length="139" mass="14858">MRLELGTVLAVDEEVCRLVDGGRIRDVPWAAAFPRPRAERVAPGNLVATAGGRVVWRWYDAVVTGAEGGFVELWEPGHGRVLARPRAVPAVGTRAYLSAGLPGAEWWVAGPVVPSAQDADVELAEVERFVVVHGIVEVG</sequence>
<reference evidence="1 2" key="1">
    <citation type="submission" date="2019-02" db="EMBL/GenBank/DDBJ databases">
        <title>Genomic Encyclopedia of Type Strains, Phase IV (KMG-IV): sequencing the most valuable type-strain genomes for metagenomic binning, comparative biology and taxonomic classification.</title>
        <authorList>
            <person name="Goeker M."/>
        </authorList>
    </citation>
    <scope>NUCLEOTIDE SEQUENCE [LARGE SCALE GENOMIC DNA]</scope>
    <source>
        <strain evidence="1 2">DSM 45622</strain>
    </source>
</reference>
<dbReference type="AlphaFoldDB" id="A0A4V2F2T2"/>
<keyword evidence="2" id="KW-1185">Reference proteome</keyword>
<dbReference type="EMBL" id="SGXD01000005">
    <property type="protein sequence ID" value="RZS79984.1"/>
    <property type="molecule type" value="Genomic_DNA"/>
</dbReference>
<name>A0A4V2F2T2_9ACTN</name>
<proteinExistence type="predicted"/>